<reference evidence="6" key="1">
    <citation type="journal article" date="2016" name="Genome Announc.">
        <title>Draft genome sequences of fungus Aspergillus calidoustus.</title>
        <authorList>
            <person name="Horn F."/>
            <person name="Linde J."/>
            <person name="Mattern D.J."/>
            <person name="Walther G."/>
            <person name="Guthke R."/>
            <person name="Scherlach K."/>
            <person name="Martin K."/>
            <person name="Brakhage A.A."/>
            <person name="Petzke L."/>
            <person name="Valiante V."/>
        </authorList>
    </citation>
    <scope>NUCLEOTIDE SEQUENCE [LARGE SCALE GENOMIC DNA]</scope>
    <source>
        <strain evidence="6">SF006504</strain>
    </source>
</reference>
<dbReference type="AlphaFoldDB" id="A0A0U5GFC4"/>
<dbReference type="InterPro" id="IPR019775">
    <property type="entry name" value="WD40_repeat_CS"/>
</dbReference>
<keyword evidence="1 3" id="KW-0853">WD repeat</keyword>
<dbReference type="PROSITE" id="PS00678">
    <property type="entry name" value="WD_REPEATS_1"/>
    <property type="match status" value="1"/>
</dbReference>
<gene>
    <name evidence="5" type="ORF">ASPCAL11692</name>
</gene>
<dbReference type="InterPro" id="IPR036322">
    <property type="entry name" value="WD40_repeat_dom_sf"/>
</dbReference>
<dbReference type="OMA" id="WVEVMSI"/>
<dbReference type="Proteomes" id="UP000054771">
    <property type="component" value="Unassembled WGS sequence"/>
</dbReference>
<sequence length="1099" mass="124248">MSDPDQYTVGWICALETEYIAARAFLEKKHDRPETISRNDNNHYTLGDIGGHHVVIAVLLKGECGTSSAASVARDMVHSFPNIRFGLMVGIGGGAPSTKHDIRLGDIVVSSPRNGRGGLIQYDFGKDFQGKDFQQTGFLNQPPPILRTAVAGLKARYREEGNQLKESIQAVLEGNERLERKYAPPPPDADKLYESSFVHPNPQEECGKVCDNSKVIQRPPRTDEDDDPAIHYGLIASGNRAINNAMFRDKLVAEQDVLGFKMEAAGLMNHFPCLVIHGICDYADSHENKEWQGYAAMAAAAYARDLLREIVPRRVYSERRAIEVIEEMRTSLDNVSGNIDNIHSITTALAKKIQGVVQSIELKELPFAEGAEVGTYMDQHEDDCLPGTRENVLHEVEEWATLPESKCMFWLNGLAGTGKSTIARTMASMFQQRGLLGASFFFKRGKGHCGRATQFYPTIARQLFNKVPELRASILQVIQDDPRISMRPFKEQFEQLIQQPLDKLCQAKQQISPLVIVIDAIDECENENDIRVILQQLPRAVSLRFFITSRPELAVRLGFHAVENSYQELILHEIPASVIENDISLFLKHKLVEISKQRGLCLDWPREPHFRALLSQSIPLFIFAATVCRLFEDYNLDPEQCLTEILDNQNEESKLEQTYLPVLNRALSAYDGKRKIQLIRDVREVLGTIVLLQNPLSISSLSSLMGITTSSIKARISSLHSVLNIPGDHTLPVKIFHSSFRDFLLDPCTREKTPLWVDKEEPSAKMSNYCLSVMRNRLKKNICNLPSHGTQRKDIHSELINDKLPSELQYACRYWIHHTAQSKDPILQVDDVFAFLQVHFLHWVEVMSILGFVLEVIVGIISLKSVLPGDNNPKISEFLDDAKRSTSQGYYLHPRRLIRTVFEREIPSWIHQWPRVDDENWGSDWQTLRGHSEKVFSIAFSPNSKLLASGCCDGTIKLWDVLTGELKHTLEDFVVVKSLVFSPDGQLLASGSSSHITLWDLVTGEPNRTLEDDSYDEDFSVILSNLGSKLENFSAQDWHESALSDPAKPLNKPALRDDRWVTIRGQREVWLPPDYTPICSTATDGAIGIWLRKWKRLRY</sequence>
<accession>A0A0U5GFC4</accession>
<dbReference type="STRING" id="454130.A0A0U5GFC4"/>
<dbReference type="PANTHER" id="PTHR46082">
    <property type="entry name" value="ATP/GTP-BINDING PROTEIN-RELATED"/>
    <property type="match status" value="1"/>
</dbReference>
<dbReference type="PROSITE" id="PS50082">
    <property type="entry name" value="WD_REPEATS_2"/>
    <property type="match status" value="1"/>
</dbReference>
<dbReference type="SUPFAM" id="SSF52540">
    <property type="entry name" value="P-loop containing nucleoside triphosphate hydrolases"/>
    <property type="match status" value="1"/>
</dbReference>
<dbReference type="InterPro" id="IPR053137">
    <property type="entry name" value="NLR-like"/>
</dbReference>
<organism evidence="5 6">
    <name type="scientific">Aspergillus calidoustus</name>
    <dbReference type="NCBI Taxonomy" id="454130"/>
    <lineage>
        <taxon>Eukaryota</taxon>
        <taxon>Fungi</taxon>
        <taxon>Dikarya</taxon>
        <taxon>Ascomycota</taxon>
        <taxon>Pezizomycotina</taxon>
        <taxon>Eurotiomycetes</taxon>
        <taxon>Eurotiomycetidae</taxon>
        <taxon>Eurotiales</taxon>
        <taxon>Aspergillaceae</taxon>
        <taxon>Aspergillus</taxon>
        <taxon>Aspergillus subgen. Nidulantes</taxon>
    </lineage>
</organism>
<evidence type="ECO:0000313" key="6">
    <source>
        <dbReference type="Proteomes" id="UP000054771"/>
    </source>
</evidence>
<name>A0A0U5GFC4_ASPCI</name>
<feature type="repeat" description="WD" evidence="3">
    <location>
        <begin position="928"/>
        <end position="969"/>
    </location>
</feature>
<dbReference type="InterPro" id="IPR027417">
    <property type="entry name" value="P-loop_NTPase"/>
</dbReference>
<dbReference type="PROSITE" id="PS50294">
    <property type="entry name" value="WD_REPEATS_REGION"/>
    <property type="match status" value="1"/>
</dbReference>
<evidence type="ECO:0000256" key="3">
    <source>
        <dbReference type="PROSITE-ProRule" id="PRU00221"/>
    </source>
</evidence>
<dbReference type="Gene3D" id="3.40.50.1580">
    <property type="entry name" value="Nucleoside phosphorylase domain"/>
    <property type="match status" value="1"/>
</dbReference>
<evidence type="ECO:0000313" key="5">
    <source>
        <dbReference type="EMBL" id="CEL08543.1"/>
    </source>
</evidence>
<dbReference type="SUPFAM" id="SSF50978">
    <property type="entry name" value="WD40 repeat-like"/>
    <property type="match status" value="1"/>
</dbReference>
<keyword evidence="2" id="KW-0677">Repeat</keyword>
<dbReference type="Pfam" id="PF00400">
    <property type="entry name" value="WD40"/>
    <property type="match status" value="2"/>
</dbReference>
<dbReference type="InterPro" id="IPR056884">
    <property type="entry name" value="NPHP3-like_N"/>
</dbReference>
<dbReference type="EMBL" id="CDMC01000011">
    <property type="protein sequence ID" value="CEL08543.1"/>
    <property type="molecule type" value="Genomic_DNA"/>
</dbReference>
<evidence type="ECO:0000256" key="2">
    <source>
        <dbReference type="ARBA" id="ARBA00022737"/>
    </source>
</evidence>
<proteinExistence type="predicted"/>
<dbReference type="SUPFAM" id="SSF53167">
    <property type="entry name" value="Purine and uridine phosphorylases"/>
    <property type="match status" value="1"/>
</dbReference>
<dbReference type="Pfam" id="PF24883">
    <property type="entry name" value="NPHP3_N"/>
    <property type="match status" value="1"/>
</dbReference>
<dbReference type="GO" id="GO:0009116">
    <property type="term" value="P:nucleoside metabolic process"/>
    <property type="evidence" value="ECO:0007669"/>
    <property type="project" value="InterPro"/>
</dbReference>
<keyword evidence="6" id="KW-1185">Reference proteome</keyword>
<dbReference type="InterPro" id="IPR035994">
    <property type="entry name" value="Nucleoside_phosphorylase_sf"/>
</dbReference>
<evidence type="ECO:0000256" key="1">
    <source>
        <dbReference type="ARBA" id="ARBA00022574"/>
    </source>
</evidence>
<dbReference type="InterPro" id="IPR015943">
    <property type="entry name" value="WD40/YVTN_repeat-like_dom_sf"/>
</dbReference>
<dbReference type="Gene3D" id="2.130.10.10">
    <property type="entry name" value="YVTN repeat-like/Quinoprotein amine dehydrogenase"/>
    <property type="match status" value="1"/>
</dbReference>
<protein>
    <submittedName>
        <fullName evidence="5">Putative WD40 protein</fullName>
    </submittedName>
</protein>
<feature type="domain" description="Nephrocystin 3-like N-terminal" evidence="4">
    <location>
        <begin position="388"/>
        <end position="550"/>
    </location>
</feature>
<dbReference type="OrthoDB" id="1577640at2759"/>
<dbReference type="SMART" id="SM00320">
    <property type="entry name" value="WD40"/>
    <property type="match status" value="2"/>
</dbReference>
<dbReference type="Gene3D" id="3.40.50.300">
    <property type="entry name" value="P-loop containing nucleotide triphosphate hydrolases"/>
    <property type="match status" value="1"/>
</dbReference>
<dbReference type="PANTHER" id="PTHR46082:SF11">
    <property type="entry name" value="AAA+ ATPASE DOMAIN-CONTAINING PROTEIN-RELATED"/>
    <property type="match status" value="1"/>
</dbReference>
<evidence type="ECO:0000259" key="4">
    <source>
        <dbReference type="Pfam" id="PF24883"/>
    </source>
</evidence>
<dbReference type="InterPro" id="IPR001680">
    <property type="entry name" value="WD40_rpt"/>
</dbReference>
<dbReference type="GO" id="GO:0003824">
    <property type="term" value="F:catalytic activity"/>
    <property type="evidence" value="ECO:0007669"/>
    <property type="project" value="InterPro"/>
</dbReference>